<dbReference type="Proteomes" id="UP001281447">
    <property type="component" value="Unassembled WGS sequence"/>
</dbReference>
<evidence type="ECO:0008006" key="5">
    <source>
        <dbReference type="Google" id="ProtNLM"/>
    </source>
</evidence>
<keyword evidence="2" id="KW-0812">Transmembrane</keyword>
<feature type="region of interest" description="Disordered" evidence="1">
    <location>
        <begin position="62"/>
        <end position="130"/>
    </location>
</feature>
<reference evidence="3 4" key="1">
    <citation type="submission" date="2023-10" db="EMBL/GenBank/DDBJ databases">
        <title>Virgibacillus halophilus 5B73C genome.</title>
        <authorList>
            <person name="Miliotis G."/>
            <person name="Sengupta P."/>
            <person name="Hameed A."/>
            <person name="Chuvochina M."/>
            <person name="Mcdonagh F."/>
            <person name="Simpson A.C."/>
            <person name="Singh N.K."/>
            <person name="Rekha P.D."/>
            <person name="Raman K."/>
            <person name="Hugenholtz P."/>
            <person name="Venkateswaran K."/>
        </authorList>
    </citation>
    <scope>NUCLEOTIDE SEQUENCE [LARGE SCALE GENOMIC DNA]</scope>
    <source>
        <strain evidence="3 4">5B73C</strain>
    </source>
</reference>
<comment type="caution">
    <text evidence="3">The sequence shown here is derived from an EMBL/GenBank/DDBJ whole genome shotgun (WGS) entry which is preliminary data.</text>
</comment>
<dbReference type="EMBL" id="JAWDIP010000004">
    <property type="protein sequence ID" value="MDY0396696.1"/>
    <property type="molecule type" value="Genomic_DNA"/>
</dbReference>
<name>A0ABU5CBI9_9BACI</name>
<keyword evidence="2" id="KW-0472">Membrane</keyword>
<feature type="compositionally biased region" description="Basic and acidic residues" evidence="1">
    <location>
        <begin position="62"/>
        <end position="75"/>
    </location>
</feature>
<evidence type="ECO:0000313" key="4">
    <source>
        <dbReference type="Proteomes" id="UP001281447"/>
    </source>
</evidence>
<keyword evidence="2" id="KW-1133">Transmembrane helix</keyword>
<sequence>MKHYIRSFALGLLVSGALMFAVYYFFDDSVNAGKNMTVDDMKETMAEKGYRVMSEQEYIDLSVHKDEQQKEKETSDNTAAGDKNSKDADEEAQKNTDKEKTADKEDKTSKEKEEKTDKETKKYTLHIKSGMPASEIGDMLEENGIIKDADKFNAYLEKHDYSPKVQQGKFKVNSDMDFQQLVKSFTRD</sequence>
<keyword evidence="4" id="KW-1185">Reference proteome</keyword>
<feature type="transmembrane region" description="Helical" evidence="2">
    <location>
        <begin position="7"/>
        <end position="26"/>
    </location>
</feature>
<proteinExistence type="predicted"/>
<feature type="compositionally biased region" description="Basic and acidic residues" evidence="1">
    <location>
        <begin position="83"/>
        <end position="122"/>
    </location>
</feature>
<dbReference type="Gene3D" id="3.30.1490.480">
    <property type="entry name" value="Endolytic murein transglycosylase"/>
    <property type="match status" value="1"/>
</dbReference>
<organism evidence="3 4">
    <name type="scientific">Tigheibacillus halophilus</name>
    <dbReference type="NCBI Taxonomy" id="361280"/>
    <lineage>
        <taxon>Bacteria</taxon>
        <taxon>Bacillati</taxon>
        <taxon>Bacillota</taxon>
        <taxon>Bacilli</taxon>
        <taxon>Bacillales</taxon>
        <taxon>Bacillaceae</taxon>
        <taxon>Tigheibacillus</taxon>
    </lineage>
</organism>
<evidence type="ECO:0000256" key="2">
    <source>
        <dbReference type="SAM" id="Phobius"/>
    </source>
</evidence>
<gene>
    <name evidence="3" type="ORF">RWE15_23300</name>
</gene>
<evidence type="ECO:0000256" key="1">
    <source>
        <dbReference type="SAM" id="MobiDB-lite"/>
    </source>
</evidence>
<accession>A0ABU5CBI9</accession>
<evidence type="ECO:0000313" key="3">
    <source>
        <dbReference type="EMBL" id="MDY0396696.1"/>
    </source>
</evidence>
<protein>
    <recommendedName>
        <fullName evidence="5">YceG-like family protein</fullName>
    </recommendedName>
</protein>
<dbReference type="RefSeq" id="WP_390353725.1">
    <property type="nucleotide sequence ID" value="NZ_JBHUIZ010000003.1"/>
</dbReference>